<dbReference type="InterPro" id="IPR000683">
    <property type="entry name" value="Gfo/Idh/MocA-like_OxRdtase_N"/>
</dbReference>
<accession>A0ABP5BCK4</accession>
<dbReference type="SUPFAM" id="SSF55347">
    <property type="entry name" value="Glyceraldehyde-3-phosphate dehydrogenase-like, C-terminal domain"/>
    <property type="match status" value="1"/>
</dbReference>
<name>A0ABP5BCK4_9MICO</name>
<dbReference type="Gene3D" id="3.30.360.10">
    <property type="entry name" value="Dihydrodipicolinate Reductase, domain 2"/>
    <property type="match status" value="1"/>
</dbReference>
<dbReference type="Pfam" id="PF01408">
    <property type="entry name" value="GFO_IDH_MocA"/>
    <property type="match status" value="1"/>
</dbReference>
<protein>
    <submittedName>
        <fullName evidence="6">Gfo/Idh/MocA family oxidoreductase</fullName>
    </submittedName>
</protein>
<keyword evidence="2" id="KW-0560">Oxidoreductase</keyword>
<dbReference type="PANTHER" id="PTHR22604">
    <property type="entry name" value="OXIDOREDUCTASES"/>
    <property type="match status" value="1"/>
</dbReference>
<comment type="similarity">
    <text evidence="1">Belongs to the Gfo/Idh/MocA family.</text>
</comment>
<comment type="caution">
    <text evidence="6">The sequence shown here is derived from an EMBL/GenBank/DDBJ whole genome shotgun (WGS) entry which is preliminary data.</text>
</comment>
<sequence>MSAGAGAGAGVPQRWAAIGTGTISRSVVPDLQSCEGAEVVIVQSRDAAKAAAFAEEFGIPASTGDYDAVLADPEIDAIYLATPFATHHAMTRAALLAGKHVLVEKPMTMDAAEAADLFALAAERGLFLMEAMWMKFSPVFVRLHEELANGTIGEPRNLRATFGIPFPNEGDSSKWDVARSGGALLDQGIYPITLAHSVFGEPTSVHASGTVRDDGLDIAEHFTLEYADGRYAQCASSMSEFAELTASVGGPKGWLTLTPPFWATTDLEVHAGGMRQIFRTPDLVEFPREGSGYVPMLRAVIGAIAEGVTEHPVHTAADTLAVFRTIDEIFAQIR</sequence>
<feature type="domain" description="GFO/IDH/MocA-like oxidoreductase" evidence="5">
    <location>
        <begin position="140"/>
        <end position="255"/>
    </location>
</feature>
<gene>
    <name evidence="6" type="ORF">GCM10009717_03900</name>
</gene>
<evidence type="ECO:0000256" key="1">
    <source>
        <dbReference type="ARBA" id="ARBA00010928"/>
    </source>
</evidence>
<evidence type="ECO:0000259" key="4">
    <source>
        <dbReference type="Pfam" id="PF01408"/>
    </source>
</evidence>
<evidence type="ECO:0000313" key="7">
    <source>
        <dbReference type="Proteomes" id="UP001499954"/>
    </source>
</evidence>
<organism evidence="6 7">
    <name type="scientific">Agromyces allii</name>
    <dbReference type="NCBI Taxonomy" id="393607"/>
    <lineage>
        <taxon>Bacteria</taxon>
        <taxon>Bacillati</taxon>
        <taxon>Actinomycetota</taxon>
        <taxon>Actinomycetes</taxon>
        <taxon>Micrococcales</taxon>
        <taxon>Microbacteriaceae</taxon>
        <taxon>Agromyces</taxon>
    </lineage>
</organism>
<evidence type="ECO:0000256" key="3">
    <source>
        <dbReference type="ARBA" id="ARBA00023027"/>
    </source>
</evidence>
<evidence type="ECO:0000256" key="2">
    <source>
        <dbReference type="ARBA" id="ARBA00023002"/>
    </source>
</evidence>
<feature type="domain" description="Gfo/Idh/MocA-like oxidoreductase N-terminal" evidence="4">
    <location>
        <begin position="14"/>
        <end position="129"/>
    </location>
</feature>
<dbReference type="InterPro" id="IPR055170">
    <property type="entry name" value="GFO_IDH_MocA-like_dom"/>
</dbReference>
<dbReference type="Gene3D" id="3.40.50.720">
    <property type="entry name" value="NAD(P)-binding Rossmann-like Domain"/>
    <property type="match status" value="1"/>
</dbReference>
<proteinExistence type="inferred from homology"/>
<dbReference type="Pfam" id="PF22725">
    <property type="entry name" value="GFO_IDH_MocA_C3"/>
    <property type="match status" value="1"/>
</dbReference>
<dbReference type="SUPFAM" id="SSF51735">
    <property type="entry name" value="NAD(P)-binding Rossmann-fold domains"/>
    <property type="match status" value="1"/>
</dbReference>
<evidence type="ECO:0000259" key="5">
    <source>
        <dbReference type="Pfam" id="PF22725"/>
    </source>
</evidence>
<keyword evidence="3" id="KW-0520">NAD</keyword>
<keyword evidence="7" id="KW-1185">Reference proteome</keyword>
<dbReference type="EMBL" id="BAAAMK010000001">
    <property type="protein sequence ID" value="GAA1940825.1"/>
    <property type="molecule type" value="Genomic_DNA"/>
</dbReference>
<dbReference type="InterPro" id="IPR036291">
    <property type="entry name" value="NAD(P)-bd_dom_sf"/>
</dbReference>
<dbReference type="InterPro" id="IPR050984">
    <property type="entry name" value="Gfo/Idh/MocA_domain"/>
</dbReference>
<evidence type="ECO:0000313" key="6">
    <source>
        <dbReference type="EMBL" id="GAA1940825.1"/>
    </source>
</evidence>
<dbReference type="Proteomes" id="UP001499954">
    <property type="component" value="Unassembled WGS sequence"/>
</dbReference>
<dbReference type="PANTHER" id="PTHR22604:SF105">
    <property type="entry name" value="TRANS-1,2-DIHYDROBENZENE-1,2-DIOL DEHYDROGENASE"/>
    <property type="match status" value="1"/>
</dbReference>
<reference evidence="7" key="1">
    <citation type="journal article" date="2019" name="Int. J. Syst. Evol. Microbiol.">
        <title>The Global Catalogue of Microorganisms (GCM) 10K type strain sequencing project: providing services to taxonomists for standard genome sequencing and annotation.</title>
        <authorList>
            <consortium name="The Broad Institute Genomics Platform"/>
            <consortium name="The Broad Institute Genome Sequencing Center for Infectious Disease"/>
            <person name="Wu L."/>
            <person name="Ma J."/>
        </authorList>
    </citation>
    <scope>NUCLEOTIDE SEQUENCE [LARGE SCALE GENOMIC DNA]</scope>
    <source>
        <strain evidence="7">JCM 13584</strain>
    </source>
</reference>
<dbReference type="RefSeq" id="WP_157414995.1">
    <property type="nucleotide sequence ID" value="NZ_BAAAMK010000001.1"/>
</dbReference>